<keyword evidence="2" id="KW-1185">Reference proteome</keyword>
<accession>A0A9W7XSV1</accession>
<dbReference type="EMBL" id="JANBOJ010000973">
    <property type="protein sequence ID" value="KAJ1718372.1"/>
    <property type="molecule type" value="Genomic_DNA"/>
</dbReference>
<feature type="non-terminal residue" evidence="1">
    <location>
        <position position="274"/>
    </location>
</feature>
<dbReference type="AlphaFoldDB" id="A0A9W7XSV1"/>
<evidence type="ECO:0000313" key="2">
    <source>
        <dbReference type="Proteomes" id="UP001149813"/>
    </source>
</evidence>
<comment type="caution">
    <text evidence="1">The sequence shown here is derived from an EMBL/GenBank/DDBJ whole genome shotgun (WGS) entry which is preliminary data.</text>
</comment>
<dbReference type="OrthoDB" id="5592585at2759"/>
<proteinExistence type="predicted"/>
<dbReference type="SUPFAM" id="SSF56112">
    <property type="entry name" value="Protein kinase-like (PK-like)"/>
    <property type="match status" value="1"/>
</dbReference>
<name>A0A9W7XSV1_9FUNG</name>
<dbReference type="Proteomes" id="UP001149813">
    <property type="component" value="Unassembled WGS sequence"/>
</dbReference>
<reference evidence="1" key="1">
    <citation type="submission" date="2022-07" db="EMBL/GenBank/DDBJ databases">
        <title>Phylogenomic reconstructions and comparative analyses of Kickxellomycotina fungi.</title>
        <authorList>
            <person name="Reynolds N.K."/>
            <person name="Stajich J.E."/>
            <person name="Barry K."/>
            <person name="Grigoriev I.V."/>
            <person name="Crous P."/>
            <person name="Smith M.E."/>
        </authorList>
    </citation>
    <scope>NUCLEOTIDE SEQUENCE</scope>
    <source>
        <strain evidence="1">NBRC 32514</strain>
    </source>
</reference>
<gene>
    <name evidence="1" type="ORF">LPJ53_006553</name>
</gene>
<sequence>TPEGAIYEYLHAKKVVGIPQVYASGIIVRELFGYRLEFILLEDCGSDLVKYMSTTCLKQHDRFFDSAVSVIDWGYAKLVATDAGDTNHIDALAERWGFSKDTVQATEDDRDANTGTPIYMGVRILSQCPQRGIMDDLESMFYVVLHILGCMESQKVIDFMGCTYLNNELAAKLKVCAMSNRKFYLRMAGIKHCPAKIKAALDKLHERLFFVDGEFIGPNLILDDEEMSSKRGLDDAFVADFIGDAAFKDIFGRSPGLPALQPAAATSLPEDDTV</sequence>
<feature type="non-terminal residue" evidence="1">
    <location>
        <position position="1"/>
    </location>
</feature>
<evidence type="ECO:0000313" key="1">
    <source>
        <dbReference type="EMBL" id="KAJ1718372.1"/>
    </source>
</evidence>
<protein>
    <submittedName>
        <fullName evidence="1">Uncharacterized protein</fullName>
    </submittedName>
</protein>
<dbReference type="InterPro" id="IPR011009">
    <property type="entry name" value="Kinase-like_dom_sf"/>
</dbReference>
<organism evidence="1 2">
    <name type="scientific">Coemansia erecta</name>
    <dbReference type="NCBI Taxonomy" id="147472"/>
    <lineage>
        <taxon>Eukaryota</taxon>
        <taxon>Fungi</taxon>
        <taxon>Fungi incertae sedis</taxon>
        <taxon>Zoopagomycota</taxon>
        <taxon>Kickxellomycotina</taxon>
        <taxon>Kickxellomycetes</taxon>
        <taxon>Kickxellales</taxon>
        <taxon>Kickxellaceae</taxon>
        <taxon>Coemansia</taxon>
    </lineage>
</organism>